<organism evidence="2 3">
    <name type="scientific">Kineothrix alysoides</name>
    <dbReference type="NCBI Taxonomy" id="1469948"/>
    <lineage>
        <taxon>Bacteria</taxon>
        <taxon>Bacillati</taxon>
        <taxon>Bacillota</taxon>
        <taxon>Clostridia</taxon>
        <taxon>Lachnospirales</taxon>
        <taxon>Lachnospiraceae</taxon>
        <taxon>Kineothrix</taxon>
    </lineage>
</organism>
<comment type="caution">
    <text evidence="2">The sequence shown here is derived from an EMBL/GenBank/DDBJ whole genome shotgun (WGS) entry which is preliminary data.</text>
</comment>
<sequence length="534" mass="62260">MQIQYLKINGFKALKDFEIHFNARETGDSLVVLIGENGAGKSTVLEVILRIFGAFYSGKVSNEYRFDFEIIYIHAAKRVNMVCISKNYEVKVLENSQVIFDESGSLNVIKKKLKNEQLRIVPLRIVTFYSGVNNKFSSIVDTLEKSYAKSWREDVINHLKFIYSERPVENERGHSSYSRYDKRFIHCKDDLVPIYLISLLCGIDSSCKNFLKDELIISENLKIKIELNVKKWKNLADDSSERHLKKVLSVISFVMDNFENKEKFMDDFYHNTSKTSLNDKFLISIDDTSLFNAPQSLIYNFLERISALFDAKVKVTINGVDIMDFSEGQLQLIKIFGMLSICKNEECLVLLDEPDAHMNPKWKYYIRDYVQKAVSGAVNTQIILATHDPLVINGMPKEDIKIFGKNNESNIQVFDPNNDTMGMGIDGLLQSEYYRLKTSYDQKTSDKYQERQRLYIKLINKEITDEEKIKLKTLTKEIGALPVSNNTIDFLYDDFMSVFRQSEFYNKEYLEFDQIEERRRKIKEIISTLYEEIR</sequence>
<gene>
    <name evidence="2" type="ORF">EDD76_103229</name>
</gene>
<evidence type="ECO:0000259" key="1">
    <source>
        <dbReference type="SMART" id="SM00382"/>
    </source>
</evidence>
<dbReference type="InterPro" id="IPR041685">
    <property type="entry name" value="AAA_GajA/Old/RecF-like"/>
</dbReference>
<dbReference type="PANTHER" id="PTHR43581">
    <property type="entry name" value="ATP/GTP PHOSPHATASE"/>
    <property type="match status" value="1"/>
</dbReference>
<dbReference type="STRING" id="1469948.GCA_000732725_00832"/>
<name>A0A4V2QCF2_9FIRM</name>
<dbReference type="CDD" id="cd00267">
    <property type="entry name" value="ABC_ATPase"/>
    <property type="match status" value="2"/>
</dbReference>
<accession>A0A4V2QCF2</accession>
<reference evidence="2 3" key="1">
    <citation type="submission" date="2019-03" db="EMBL/GenBank/DDBJ databases">
        <title>Genomic Encyclopedia of Type Strains, Phase IV (KMG-IV): sequencing the most valuable type-strain genomes for metagenomic binning, comparative biology and taxonomic classification.</title>
        <authorList>
            <person name="Goeker M."/>
        </authorList>
    </citation>
    <scope>NUCLEOTIDE SEQUENCE [LARGE SCALE GENOMIC DNA]</scope>
    <source>
        <strain evidence="2 3">DSM 100556</strain>
    </source>
</reference>
<dbReference type="SUPFAM" id="SSF52540">
    <property type="entry name" value="P-loop containing nucleoside triphosphate hydrolases"/>
    <property type="match status" value="1"/>
</dbReference>
<dbReference type="OrthoDB" id="9784297at2"/>
<dbReference type="InterPro" id="IPR003593">
    <property type="entry name" value="AAA+_ATPase"/>
</dbReference>
<dbReference type="InterPro" id="IPR051396">
    <property type="entry name" value="Bact_Antivir_Def_Nuclease"/>
</dbReference>
<protein>
    <submittedName>
        <fullName evidence="2">AAA ATPase-like protein</fullName>
    </submittedName>
</protein>
<dbReference type="Proteomes" id="UP000295718">
    <property type="component" value="Unassembled WGS sequence"/>
</dbReference>
<dbReference type="Pfam" id="PF13175">
    <property type="entry name" value="AAA_15"/>
    <property type="match status" value="1"/>
</dbReference>
<evidence type="ECO:0000313" key="3">
    <source>
        <dbReference type="Proteomes" id="UP000295718"/>
    </source>
</evidence>
<dbReference type="RefSeq" id="WP_031389585.1">
    <property type="nucleotide sequence ID" value="NZ_JPNB01000001.1"/>
</dbReference>
<dbReference type="InterPro" id="IPR027417">
    <property type="entry name" value="P-loop_NTPase"/>
</dbReference>
<dbReference type="Gene3D" id="3.40.50.300">
    <property type="entry name" value="P-loop containing nucleotide triphosphate hydrolases"/>
    <property type="match status" value="1"/>
</dbReference>
<keyword evidence="3" id="KW-1185">Reference proteome</keyword>
<feature type="domain" description="AAA+ ATPase" evidence="1">
    <location>
        <begin position="27"/>
        <end position="408"/>
    </location>
</feature>
<dbReference type="SMART" id="SM00382">
    <property type="entry name" value="AAA"/>
    <property type="match status" value="1"/>
</dbReference>
<dbReference type="PANTHER" id="PTHR43581:SF4">
    <property type="entry name" value="ATP_GTP PHOSPHATASE"/>
    <property type="match status" value="1"/>
</dbReference>
<dbReference type="AlphaFoldDB" id="A0A4V2QCF2"/>
<evidence type="ECO:0000313" key="2">
    <source>
        <dbReference type="EMBL" id="TCL60037.1"/>
    </source>
</evidence>
<dbReference type="EMBL" id="SLUO01000003">
    <property type="protein sequence ID" value="TCL60037.1"/>
    <property type="molecule type" value="Genomic_DNA"/>
</dbReference>
<proteinExistence type="predicted"/>